<feature type="domain" description="AN1-type" evidence="6">
    <location>
        <begin position="4"/>
        <end position="52"/>
    </location>
</feature>
<dbReference type="Pfam" id="PF01428">
    <property type="entry name" value="zf-AN1"/>
    <property type="match status" value="2"/>
</dbReference>
<keyword evidence="4" id="KW-0862">Zinc</keyword>
<dbReference type="GeneID" id="120625107"/>
<dbReference type="InterPro" id="IPR003903">
    <property type="entry name" value="UIM_dom"/>
</dbReference>
<evidence type="ECO:0000259" key="6">
    <source>
        <dbReference type="PROSITE" id="PS51039"/>
    </source>
</evidence>
<dbReference type="SUPFAM" id="SSF118310">
    <property type="entry name" value="AN1-like Zinc finger"/>
    <property type="match status" value="2"/>
</dbReference>
<dbReference type="PROSITE" id="PS51039">
    <property type="entry name" value="ZF_AN1"/>
    <property type="match status" value="2"/>
</dbReference>
<keyword evidence="1" id="KW-0479">Metal-binding</keyword>
<dbReference type="EMBL" id="GAIX01012193">
    <property type="protein sequence ID" value="JAA80367.1"/>
    <property type="molecule type" value="Transcribed_RNA"/>
</dbReference>
<evidence type="ECO:0000256" key="5">
    <source>
        <dbReference type="PROSITE-ProRule" id="PRU00449"/>
    </source>
</evidence>
<reference evidence="7" key="1">
    <citation type="journal article" date="2013" name="BMC Genomics">
        <title>Unscrambling butterfly oogenesis.</title>
        <authorList>
            <person name="Carter J.M."/>
            <person name="Baker S.C."/>
            <person name="Pink R."/>
            <person name="Carter D.R."/>
            <person name="Collins A."/>
            <person name="Tomlin J."/>
            <person name="Gibbs M."/>
            <person name="Breuker C.J."/>
        </authorList>
    </citation>
    <scope>NUCLEOTIDE SEQUENCE</scope>
    <source>
        <tissue evidence="7">Ovary</tissue>
    </source>
</reference>
<evidence type="ECO:0000313" key="7">
    <source>
        <dbReference type="EMBL" id="JAA80367.1"/>
    </source>
</evidence>
<dbReference type="InterPro" id="IPR000058">
    <property type="entry name" value="Znf_AN1"/>
</dbReference>
<evidence type="ECO:0000256" key="1">
    <source>
        <dbReference type="ARBA" id="ARBA00022723"/>
    </source>
</evidence>
<dbReference type="AlphaFoldDB" id="S4PTE2"/>
<dbReference type="GO" id="GO:0008270">
    <property type="term" value="F:zinc ion binding"/>
    <property type="evidence" value="ECO:0007669"/>
    <property type="project" value="UniProtKB-KW"/>
</dbReference>
<dbReference type="GO" id="GO:0043161">
    <property type="term" value="P:proteasome-mediated ubiquitin-dependent protein catabolic process"/>
    <property type="evidence" value="ECO:0007669"/>
    <property type="project" value="TreeGrafter"/>
</dbReference>
<name>S4PTE2_9NEOP</name>
<organism evidence="7">
    <name type="scientific">Pararge aegeria</name>
    <name type="common">speckled wood butterfly</name>
    <dbReference type="NCBI Taxonomy" id="116150"/>
    <lineage>
        <taxon>Eukaryota</taxon>
        <taxon>Metazoa</taxon>
        <taxon>Ecdysozoa</taxon>
        <taxon>Arthropoda</taxon>
        <taxon>Hexapoda</taxon>
        <taxon>Insecta</taxon>
        <taxon>Pterygota</taxon>
        <taxon>Neoptera</taxon>
        <taxon>Endopterygota</taxon>
        <taxon>Lepidoptera</taxon>
        <taxon>Glossata</taxon>
        <taxon>Ditrysia</taxon>
        <taxon>Papilionoidea</taxon>
        <taxon>Nymphalidae</taxon>
        <taxon>Satyrinae</taxon>
        <taxon>Satyrini</taxon>
        <taxon>Parargina</taxon>
        <taxon>Pararge</taxon>
    </lineage>
</organism>
<dbReference type="SMART" id="SM00154">
    <property type="entry name" value="ZnF_AN1"/>
    <property type="match status" value="2"/>
</dbReference>
<accession>S4PTE2</accession>
<dbReference type="PANTHER" id="PTHR14677">
    <property type="entry name" value="ARSENITE INDUCUBLE RNA ASSOCIATED PROTEIN AIP-1-RELATED"/>
    <property type="match status" value="1"/>
</dbReference>
<dbReference type="InterPro" id="IPR035896">
    <property type="entry name" value="AN1-like_Znf"/>
</dbReference>
<reference evidence="7" key="2">
    <citation type="submission" date="2013-05" db="EMBL/GenBank/DDBJ databases">
        <authorList>
            <person name="Carter J.-M."/>
            <person name="Baker S.C."/>
            <person name="Pink R."/>
            <person name="Carter D.R.F."/>
            <person name="Collins A."/>
            <person name="Tomlin J."/>
            <person name="Gibbs M."/>
            <person name="Breuker C.J."/>
        </authorList>
    </citation>
    <scope>NUCLEOTIDE SEQUENCE</scope>
    <source>
        <tissue evidence="7">Ovary</tissue>
    </source>
</reference>
<dbReference type="PROSITE" id="PS50330">
    <property type="entry name" value="UIM"/>
    <property type="match status" value="1"/>
</dbReference>
<dbReference type="InterPro" id="IPR057357">
    <property type="entry name" value="Znf-C2H2_ZFAND2A/B"/>
</dbReference>
<dbReference type="GO" id="GO:0045047">
    <property type="term" value="P:protein targeting to ER"/>
    <property type="evidence" value="ECO:0007669"/>
    <property type="project" value="TreeGrafter"/>
</dbReference>
<keyword evidence="3 5" id="KW-0863">Zinc-finger</keyword>
<evidence type="ECO:0000256" key="3">
    <source>
        <dbReference type="ARBA" id="ARBA00022771"/>
    </source>
</evidence>
<sequence>MEFPHIGRNCSYQSCNKLDFLPMKCDACKDVYCSDHFAYVKHECTASTARDVQVPQCPLCGSPVPGKRGEAPDVAVSAHIDNQCMSDPARERRKKVFTNKCSYKGCKTKEMVPLVCAECSLNFCLRHRHTADHTCDGKLGAKKRQAANAAMARMKQNEKNIQNRGFVASIANFTTVQGNMTEDEALAHALALSMQEENRDPESGVVRELLGQRVGGEQNSRCSVS</sequence>
<proteinExistence type="predicted"/>
<dbReference type="Gene3D" id="4.10.1110.10">
    <property type="entry name" value="AN1-like Zinc finger"/>
    <property type="match status" value="2"/>
</dbReference>
<evidence type="ECO:0000256" key="2">
    <source>
        <dbReference type="ARBA" id="ARBA00022737"/>
    </source>
</evidence>
<protein>
    <submittedName>
        <fullName evidence="7">Zinc finger protein</fullName>
    </submittedName>
</protein>
<dbReference type="RefSeq" id="XP_039747972.1">
    <property type="nucleotide sequence ID" value="XM_039892038.1"/>
</dbReference>
<dbReference type="Pfam" id="PF25403">
    <property type="entry name" value="zf-C2H2_ZFAND2"/>
    <property type="match status" value="1"/>
</dbReference>
<dbReference type="GO" id="GO:0005783">
    <property type="term" value="C:endoplasmic reticulum"/>
    <property type="evidence" value="ECO:0007669"/>
    <property type="project" value="TreeGrafter"/>
</dbReference>
<feature type="domain" description="AN1-type" evidence="6">
    <location>
        <begin position="95"/>
        <end position="143"/>
    </location>
</feature>
<keyword evidence="2" id="KW-0677">Repeat</keyword>
<dbReference type="PANTHER" id="PTHR14677:SF20">
    <property type="entry name" value="ZINC FINGER AN1-TYPE CONTAINING 2A-RELATED"/>
    <property type="match status" value="1"/>
</dbReference>
<evidence type="ECO:0000256" key="4">
    <source>
        <dbReference type="ARBA" id="ARBA00022833"/>
    </source>
</evidence>